<sequence>MVLLQQLRPGCATNTILQKAANLVTSATLHMVSGNSTGLLLQLMTILVLWALAQAQCKDALVGEMSHLLQLLVLVPQQPLRSALMAPWQGPSLAREVSTLSKYAAKLG</sequence>
<dbReference type="AlphaFoldDB" id="A0A7C9AVN1"/>
<reference evidence="1" key="2">
    <citation type="submission" date="2020-07" db="EMBL/GenBank/DDBJ databases">
        <authorList>
            <person name="Vera ALvarez R."/>
            <person name="Arias-Moreno D.M."/>
            <person name="Jimenez-Jacinto V."/>
            <person name="Jimenez-Bremont J.F."/>
            <person name="Swaminathan K."/>
            <person name="Moose S.P."/>
            <person name="Guerrero-Gonzalez M.L."/>
            <person name="Marino-Ramirez L."/>
            <person name="Landsman D."/>
            <person name="Rodriguez-Kessler M."/>
            <person name="Delgado-Sanchez P."/>
        </authorList>
    </citation>
    <scope>NUCLEOTIDE SEQUENCE</scope>
    <source>
        <tissue evidence="1">Cladode</tissue>
    </source>
</reference>
<dbReference type="EMBL" id="GISG01265604">
    <property type="protein sequence ID" value="MBA4675015.1"/>
    <property type="molecule type" value="Transcribed_RNA"/>
</dbReference>
<protein>
    <submittedName>
        <fullName evidence="1">Uncharacterized protein</fullName>
    </submittedName>
</protein>
<accession>A0A7C9AVN1</accession>
<evidence type="ECO:0000313" key="1">
    <source>
        <dbReference type="EMBL" id="MBA4675015.1"/>
    </source>
</evidence>
<organism evidence="1">
    <name type="scientific">Opuntia streptacantha</name>
    <name type="common">Prickly pear cactus</name>
    <name type="synonym">Opuntia cardona</name>
    <dbReference type="NCBI Taxonomy" id="393608"/>
    <lineage>
        <taxon>Eukaryota</taxon>
        <taxon>Viridiplantae</taxon>
        <taxon>Streptophyta</taxon>
        <taxon>Embryophyta</taxon>
        <taxon>Tracheophyta</taxon>
        <taxon>Spermatophyta</taxon>
        <taxon>Magnoliopsida</taxon>
        <taxon>eudicotyledons</taxon>
        <taxon>Gunneridae</taxon>
        <taxon>Pentapetalae</taxon>
        <taxon>Caryophyllales</taxon>
        <taxon>Cactineae</taxon>
        <taxon>Cactaceae</taxon>
        <taxon>Opuntioideae</taxon>
        <taxon>Opuntia</taxon>
    </lineage>
</organism>
<proteinExistence type="predicted"/>
<name>A0A7C9AVN1_OPUST</name>
<reference evidence="1" key="1">
    <citation type="journal article" date="2013" name="J. Plant Res.">
        <title>Effect of fungi and light on seed germination of three Opuntia species from semiarid lands of central Mexico.</title>
        <authorList>
            <person name="Delgado-Sanchez P."/>
            <person name="Jimenez-Bremont J.F."/>
            <person name="Guerrero-Gonzalez Mde L."/>
            <person name="Flores J."/>
        </authorList>
    </citation>
    <scope>NUCLEOTIDE SEQUENCE</scope>
    <source>
        <tissue evidence="1">Cladode</tissue>
    </source>
</reference>